<evidence type="ECO:0000313" key="1">
    <source>
        <dbReference type="EMBL" id="DAG01281.1"/>
    </source>
</evidence>
<protein>
    <submittedName>
        <fullName evidence="1">Minor capsid protein</fullName>
    </submittedName>
</protein>
<dbReference type="EMBL" id="BK016190">
    <property type="protein sequence ID" value="DAG01281.1"/>
    <property type="molecule type" value="Genomic_DNA"/>
</dbReference>
<accession>A0A8S5V3G8</accession>
<sequence length="129" mass="15119">MTILKTLQNFISNYNGMTVLTDFEGKQSGYALQPTGNDTYKQDILGNKFYLNNYIFYVREIAREEEDRADNQDFLEDFSLWMDEQRLPELPGKFTAEEMTVSNCMLMDIEEDGMGIYQVQIQLKIKKEV</sequence>
<proteinExistence type="predicted"/>
<organism evidence="1">
    <name type="scientific">Myoviridae sp. ctk6V34</name>
    <dbReference type="NCBI Taxonomy" id="2825164"/>
    <lineage>
        <taxon>Viruses</taxon>
        <taxon>Duplodnaviria</taxon>
        <taxon>Heunggongvirae</taxon>
        <taxon>Uroviricota</taxon>
        <taxon>Caudoviricetes</taxon>
    </lineage>
</organism>
<name>A0A8S5V3G8_9CAUD</name>
<reference evidence="1" key="1">
    <citation type="journal article" date="2021" name="Proc. Natl. Acad. Sci. U.S.A.">
        <title>A Catalog of Tens of Thousands of Viruses from Human Metagenomes Reveals Hidden Associations with Chronic Diseases.</title>
        <authorList>
            <person name="Tisza M.J."/>
            <person name="Buck C.B."/>
        </authorList>
    </citation>
    <scope>NUCLEOTIDE SEQUENCE</scope>
    <source>
        <strain evidence="1">Ctk6V34</strain>
    </source>
</reference>